<dbReference type="Proteomes" id="UP000785679">
    <property type="component" value="Unassembled WGS sequence"/>
</dbReference>
<evidence type="ECO:0000313" key="3">
    <source>
        <dbReference type="Proteomes" id="UP000785679"/>
    </source>
</evidence>
<feature type="transmembrane region" description="Helical" evidence="1">
    <location>
        <begin position="6"/>
        <end position="27"/>
    </location>
</feature>
<dbReference type="InterPro" id="IPR052728">
    <property type="entry name" value="O2_lipid_transport_reg"/>
</dbReference>
<dbReference type="EMBL" id="RRYP01005154">
    <property type="protein sequence ID" value="TNV82284.1"/>
    <property type="molecule type" value="Genomic_DNA"/>
</dbReference>
<reference evidence="2" key="1">
    <citation type="submission" date="2019-06" db="EMBL/GenBank/DDBJ databases">
        <authorList>
            <person name="Zheng W."/>
        </authorList>
    </citation>
    <scope>NUCLEOTIDE SEQUENCE</scope>
    <source>
        <strain evidence="2">QDHG01</strain>
    </source>
</reference>
<feature type="transmembrane region" description="Helical" evidence="1">
    <location>
        <begin position="156"/>
        <end position="178"/>
    </location>
</feature>
<gene>
    <name evidence="2" type="ORF">FGO68_gene11296</name>
</gene>
<evidence type="ECO:0000313" key="2">
    <source>
        <dbReference type="EMBL" id="TNV82284.1"/>
    </source>
</evidence>
<protein>
    <submittedName>
        <fullName evidence="2">Uncharacterized protein</fullName>
    </submittedName>
</protein>
<keyword evidence="1" id="KW-0472">Membrane</keyword>
<organism evidence="2 3">
    <name type="scientific">Halteria grandinella</name>
    <dbReference type="NCBI Taxonomy" id="5974"/>
    <lineage>
        <taxon>Eukaryota</taxon>
        <taxon>Sar</taxon>
        <taxon>Alveolata</taxon>
        <taxon>Ciliophora</taxon>
        <taxon>Intramacronucleata</taxon>
        <taxon>Spirotrichea</taxon>
        <taxon>Stichotrichia</taxon>
        <taxon>Sporadotrichida</taxon>
        <taxon>Halteriidae</taxon>
        <taxon>Halteria</taxon>
    </lineage>
</organism>
<keyword evidence="3" id="KW-1185">Reference proteome</keyword>
<name>A0A8J8NY32_HALGN</name>
<feature type="transmembrane region" description="Helical" evidence="1">
    <location>
        <begin position="126"/>
        <end position="144"/>
    </location>
</feature>
<dbReference type="PANTHER" id="PTHR11161">
    <property type="entry name" value="O-ACYLTRANSFERASE"/>
    <property type="match status" value="1"/>
</dbReference>
<keyword evidence="1" id="KW-0812">Transmembrane</keyword>
<accession>A0A8J8NY32</accession>
<evidence type="ECO:0000256" key="1">
    <source>
        <dbReference type="SAM" id="Phobius"/>
    </source>
</evidence>
<dbReference type="AlphaFoldDB" id="A0A8J8NY32"/>
<feature type="transmembrane region" description="Helical" evidence="1">
    <location>
        <begin position="82"/>
        <end position="105"/>
    </location>
</feature>
<keyword evidence="1" id="KW-1133">Transmembrane helix</keyword>
<dbReference type="PANTHER" id="PTHR11161:SF0">
    <property type="entry name" value="O-ACYLTRANSFERASE LIKE PROTEIN"/>
    <property type="match status" value="1"/>
</dbReference>
<comment type="caution">
    <text evidence="2">The sequence shown here is derived from an EMBL/GenBank/DDBJ whole genome shotgun (WGS) entry which is preliminary data.</text>
</comment>
<feature type="transmembrane region" description="Helical" evidence="1">
    <location>
        <begin position="48"/>
        <end position="70"/>
    </location>
</feature>
<sequence>MYKPYSKIAHLSMGIQFGYLYTQILLYRKHGEAEYPKIHKLHTHPLTGWVLNTLGIALVVTCLFCGAEALKDPYSWPQWKNFLYFGFVRIAFVLGSMLLLTSMFLGRFNSGLRSLRSPYFRALGKLSFSCALISPIVIICMYCGQDYTMYLTILDGVAFGMGNIISVVLCSIVVYLGVEYPLKRLIMVLSWVKQ</sequence>
<proteinExistence type="predicted"/>